<dbReference type="OrthoDB" id="9769319at2"/>
<dbReference type="PIRSF" id="PIRSF019574">
    <property type="entry name" value="Periplasmic_polyamine_BP"/>
    <property type="match status" value="1"/>
</dbReference>
<keyword evidence="9" id="KW-1185">Reference proteome</keyword>
<dbReference type="PRINTS" id="PR00909">
    <property type="entry name" value="SPERMDNBNDNG"/>
</dbReference>
<reference evidence="8 9" key="1">
    <citation type="submission" date="2016-11" db="EMBL/GenBank/DDBJ databases">
        <authorList>
            <person name="Jaros S."/>
            <person name="Januszkiewicz K."/>
            <person name="Wedrychowicz H."/>
        </authorList>
    </citation>
    <scope>NUCLEOTIDE SEQUENCE [LARGE SCALE GENOMIC DNA]</scope>
    <source>
        <strain evidence="8 9">DSM 18899</strain>
    </source>
</reference>
<dbReference type="SUPFAM" id="SSF53850">
    <property type="entry name" value="Periplasmic binding protein-like II"/>
    <property type="match status" value="1"/>
</dbReference>
<gene>
    <name evidence="8" type="ORF">SAMN02745887_00366</name>
</gene>
<evidence type="ECO:0000313" key="8">
    <source>
        <dbReference type="EMBL" id="SFZ70976.1"/>
    </source>
</evidence>
<protein>
    <recommendedName>
        <fullName evidence="5">Putrescine-binding periplasmic protein</fullName>
    </recommendedName>
</protein>
<dbReference type="AlphaFoldDB" id="A0A1K2H4T8"/>
<dbReference type="PANTHER" id="PTHR30222:SF17">
    <property type="entry name" value="SPERMIDINE_PUTRESCINE-BINDING PERIPLASMIC PROTEIN"/>
    <property type="match status" value="1"/>
</dbReference>
<dbReference type="Pfam" id="PF13416">
    <property type="entry name" value="SBP_bac_8"/>
    <property type="match status" value="1"/>
</dbReference>
<dbReference type="PANTHER" id="PTHR30222">
    <property type="entry name" value="SPERMIDINE/PUTRESCINE-BINDING PERIPLASMIC PROTEIN"/>
    <property type="match status" value="1"/>
</dbReference>
<dbReference type="EMBL" id="FPKR01000001">
    <property type="protein sequence ID" value="SFZ70976.1"/>
    <property type="molecule type" value="Genomic_DNA"/>
</dbReference>
<evidence type="ECO:0000313" key="9">
    <source>
        <dbReference type="Proteomes" id="UP000186513"/>
    </source>
</evidence>
<organism evidence="8 9">
    <name type="scientific">Chitinimonas taiwanensis DSM 18899</name>
    <dbReference type="NCBI Taxonomy" id="1121279"/>
    <lineage>
        <taxon>Bacteria</taxon>
        <taxon>Pseudomonadati</taxon>
        <taxon>Pseudomonadota</taxon>
        <taxon>Betaproteobacteria</taxon>
        <taxon>Neisseriales</taxon>
        <taxon>Chitinibacteraceae</taxon>
        <taxon>Chitinimonas</taxon>
    </lineage>
</organism>
<name>A0A1K2H4T8_9NEIS</name>
<dbReference type="GO" id="GO:0019808">
    <property type="term" value="F:polyamine binding"/>
    <property type="evidence" value="ECO:0007669"/>
    <property type="project" value="InterPro"/>
</dbReference>
<dbReference type="GO" id="GO:0042597">
    <property type="term" value="C:periplasmic space"/>
    <property type="evidence" value="ECO:0007669"/>
    <property type="project" value="UniProtKB-SubCell"/>
</dbReference>
<evidence type="ECO:0000256" key="3">
    <source>
        <dbReference type="ARBA" id="ARBA00022729"/>
    </source>
</evidence>
<evidence type="ECO:0000256" key="2">
    <source>
        <dbReference type="ARBA" id="ARBA00022448"/>
    </source>
</evidence>
<dbReference type="Proteomes" id="UP000186513">
    <property type="component" value="Unassembled WGS sequence"/>
</dbReference>
<comment type="subcellular location">
    <subcellularLocation>
        <location evidence="1 5">Periplasm</location>
    </subcellularLocation>
</comment>
<dbReference type="RefSeq" id="WP_072426893.1">
    <property type="nucleotide sequence ID" value="NZ_FPKR01000001.1"/>
</dbReference>
<evidence type="ECO:0000256" key="4">
    <source>
        <dbReference type="ARBA" id="ARBA00022764"/>
    </source>
</evidence>
<evidence type="ECO:0000256" key="7">
    <source>
        <dbReference type="SAM" id="SignalP"/>
    </source>
</evidence>
<comment type="function">
    <text evidence="5">Required for the activity of the bacterial periplasmic transport system of putrescine.</text>
</comment>
<dbReference type="InterPro" id="IPR001188">
    <property type="entry name" value="Sperm_putr-bd"/>
</dbReference>
<dbReference type="CDD" id="cd13590">
    <property type="entry name" value="PBP2_PotD_PotF_like"/>
    <property type="match status" value="1"/>
</dbReference>
<feature type="signal peptide" evidence="7">
    <location>
        <begin position="1"/>
        <end position="23"/>
    </location>
</feature>
<comment type="similarity">
    <text evidence="5">Belongs to the bacterial solute-binding protein PotD/PotF family.</text>
</comment>
<sequence length="362" mass="39818">MSRPSVRWLRHSLLLACAAGALAADLQLYNWSDYLSEEAVQRFEAQCSCKVVQTTYGTMDEMLEAVVDKGKVFDVMVPSDYAVSKLAKAGLLQPLDRAKLPNLANVAPAFLNPSYDPGNRYSAPYAFTSTLLGYNADKLKELNIPTENYRALFDPTELAKLMGRVFVINDSREVMAAALAYNGFSPNSTKPAELAAARASIEAAKPFWAGMSFYSPLANQTFGEELAVGNIWLALGFSSDFFLAKTSPKAAKRGIKIDYRYQREGNVLGVDNLVIHSKARNPELALQFINFMLDGKNSAALTNETGAGNPNAAAQRFVRAELRSNQAIFPSSEAAKGLRQLAEWDAAVQSNFDSWWEKLRAR</sequence>
<keyword evidence="3 7" id="KW-0732">Signal</keyword>
<keyword evidence="4 5" id="KW-0574">Periplasm</keyword>
<dbReference type="STRING" id="1121279.SAMN02745887_00366"/>
<dbReference type="Gene3D" id="3.40.190.10">
    <property type="entry name" value="Periplasmic binding protein-like II"/>
    <property type="match status" value="2"/>
</dbReference>
<feature type="binding site" evidence="6">
    <location>
        <begin position="170"/>
        <end position="173"/>
    </location>
    <ligand>
        <name>spermidine</name>
        <dbReference type="ChEBI" id="CHEBI:57834"/>
    </ligand>
</feature>
<feature type="binding site" evidence="6">
    <location>
        <position position="81"/>
    </location>
    <ligand>
        <name>spermidine</name>
        <dbReference type="ChEBI" id="CHEBI:57834"/>
    </ligand>
</feature>
<evidence type="ECO:0000256" key="5">
    <source>
        <dbReference type="PIRNR" id="PIRNR019574"/>
    </source>
</evidence>
<dbReference type="GO" id="GO:0015846">
    <property type="term" value="P:polyamine transport"/>
    <property type="evidence" value="ECO:0007669"/>
    <property type="project" value="InterPro"/>
</dbReference>
<proteinExistence type="inferred from homology"/>
<evidence type="ECO:0000256" key="1">
    <source>
        <dbReference type="ARBA" id="ARBA00004418"/>
    </source>
</evidence>
<evidence type="ECO:0000256" key="6">
    <source>
        <dbReference type="PIRSR" id="PIRSR019574-1"/>
    </source>
</evidence>
<dbReference type="InterPro" id="IPR006059">
    <property type="entry name" value="SBP"/>
</dbReference>
<accession>A0A1K2H4T8</accession>
<feature type="chain" id="PRO_5013040921" description="Putrescine-binding periplasmic protein" evidence="7">
    <location>
        <begin position="24"/>
        <end position="362"/>
    </location>
</feature>
<keyword evidence="2 5" id="KW-0813">Transport</keyword>